<proteinExistence type="predicted"/>
<name>A0A5C3KUV5_COPMA</name>
<protein>
    <submittedName>
        <fullName evidence="2">Uncharacterized protein</fullName>
    </submittedName>
</protein>
<gene>
    <name evidence="2" type="ORF">FA15DRAFT_704646</name>
</gene>
<feature type="region of interest" description="Disordered" evidence="1">
    <location>
        <begin position="1"/>
        <end position="22"/>
    </location>
</feature>
<reference evidence="2 3" key="1">
    <citation type="journal article" date="2019" name="Nat. Ecol. Evol.">
        <title>Megaphylogeny resolves global patterns of mushroom evolution.</title>
        <authorList>
            <person name="Varga T."/>
            <person name="Krizsan K."/>
            <person name="Foldi C."/>
            <person name="Dima B."/>
            <person name="Sanchez-Garcia M."/>
            <person name="Sanchez-Ramirez S."/>
            <person name="Szollosi G.J."/>
            <person name="Szarkandi J.G."/>
            <person name="Papp V."/>
            <person name="Albert L."/>
            <person name="Andreopoulos W."/>
            <person name="Angelini C."/>
            <person name="Antonin V."/>
            <person name="Barry K.W."/>
            <person name="Bougher N.L."/>
            <person name="Buchanan P."/>
            <person name="Buyck B."/>
            <person name="Bense V."/>
            <person name="Catcheside P."/>
            <person name="Chovatia M."/>
            <person name="Cooper J."/>
            <person name="Damon W."/>
            <person name="Desjardin D."/>
            <person name="Finy P."/>
            <person name="Geml J."/>
            <person name="Haridas S."/>
            <person name="Hughes K."/>
            <person name="Justo A."/>
            <person name="Karasinski D."/>
            <person name="Kautmanova I."/>
            <person name="Kiss B."/>
            <person name="Kocsube S."/>
            <person name="Kotiranta H."/>
            <person name="LaButti K.M."/>
            <person name="Lechner B.E."/>
            <person name="Liimatainen K."/>
            <person name="Lipzen A."/>
            <person name="Lukacs Z."/>
            <person name="Mihaltcheva S."/>
            <person name="Morgado L.N."/>
            <person name="Niskanen T."/>
            <person name="Noordeloos M.E."/>
            <person name="Ohm R.A."/>
            <person name="Ortiz-Santana B."/>
            <person name="Ovrebo C."/>
            <person name="Racz N."/>
            <person name="Riley R."/>
            <person name="Savchenko A."/>
            <person name="Shiryaev A."/>
            <person name="Soop K."/>
            <person name="Spirin V."/>
            <person name="Szebenyi C."/>
            <person name="Tomsovsky M."/>
            <person name="Tulloss R.E."/>
            <person name="Uehling J."/>
            <person name="Grigoriev I.V."/>
            <person name="Vagvolgyi C."/>
            <person name="Papp T."/>
            <person name="Martin F.M."/>
            <person name="Miettinen O."/>
            <person name="Hibbett D.S."/>
            <person name="Nagy L.G."/>
        </authorList>
    </citation>
    <scope>NUCLEOTIDE SEQUENCE [LARGE SCALE GENOMIC DNA]</scope>
    <source>
        <strain evidence="2 3">CBS 121175</strain>
    </source>
</reference>
<dbReference type="EMBL" id="ML210202">
    <property type="protein sequence ID" value="TFK24306.1"/>
    <property type="molecule type" value="Genomic_DNA"/>
</dbReference>
<dbReference type="OrthoDB" id="3067694at2759"/>
<dbReference type="AlphaFoldDB" id="A0A5C3KUV5"/>
<keyword evidence="3" id="KW-1185">Reference proteome</keyword>
<evidence type="ECO:0000313" key="3">
    <source>
        <dbReference type="Proteomes" id="UP000307440"/>
    </source>
</evidence>
<evidence type="ECO:0000313" key="2">
    <source>
        <dbReference type="EMBL" id="TFK24306.1"/>
    </source>
</evidence>
<organism evidence="2 3">
    <name type="scientific">Coprinopsis marcescibilis</name>
    <name type="common">Agaric fungus</name>
    <name type="synonym">Psathyrella marcescibilis</name>
    <dbReference type="NCBI Taxonomy" id="230819"/>
    <lineage>
        <taxon>Eukaryota</taxon>
        <taxon>Fungi</taxon>
        <taxon>Dikarya</taxon>
        <taxon>Basidiomycota</taxon>
        <taxon>Agaricomycotina</taxon>
        <taxon>Agaricomycetes</taxon>
        <taxon>Agaricomycetidae</taxon>
        <taxon>Agaricales</taxon>
        <taxon>Agaricineae</taxon>
        <taxon>Psathyrellaceae</taxon>
        <taxon>Coprinopsis</taxon>
    </lineage>
</organism>
<sequence>MTPSSAGDSKNVDDDNDDPFAPFIAKDDTNNIMDLNNITVKLLPDTCEVTLIHIKDPHLVSIGHYDNLPNLKLCGLMSWRTSGQAKKHKTKVMSVHGWMKCIPTLNKVKLVQGLMFARSGDYYNPSVADPRDFEVHCLVPATNDDPVPKELGDHTTTYDSLIKTYVSRQGFARYNYDEDVPIYDAHTTDFNFNNDLGNLNGKLPDWKCKVPVGACCAILYIAQSYTWNGSLHLKLFLQWVIVLGTRAG</sequence>
<evidence type="ECO:0000256" key="1">
    <source>
        <dbReference type="SAM" id="MobiDB-lite"/>
    </source>
</evidence>
<accession>A0A5C3KUV5</accession>
<dbReference type="Proteomes" id="UP000307440">
    <property type="component" value="Unassembled WGS sequence"/>
</dbReference>